<name>A0A3B4DVH0_PYGNA</name>
<dbReference type="GO" id="GO:0060294">
    <property type="term" value="P:cilium movement involved in cell motility"/>
    <property type="evidence" value="ECO:0007669"/>
    <property type="project" value="InterPro"/>
</dbReference>
<evidence type="ECO:0000313" key="2">
    <source>
        <dbReference type="Ensembl" id="ENSPNAP00000027071.2"/>
    </source>
</evidence>
<gene>
    <name evidence="2" type="primary">CFAP46</name>
</gene>
<evidence type="ECO:0000256" key="1">
    <source>
        <dbReference type="SAM" id="MobiDB-lite"/>
    </source>
</evidence>
<dbReference type="SUPFAM" id="SSF48452">
    <property type="entry name" value="TPR-like"/>
    <property type="match status" value="1"/>
</dbReference>
<accession>A0A3B4DVH0</accession>
<dbReference type="Pfam" id="PF25439">
    <property type="entry name" value="TPR_CFAP46_N"/>
    <property type="match status" value="1"/>
</dbReference>
<keyword evidence="3" id="KW-1185">Reference proteome</keyword>
<feature type="region of interest" description="Disordered" evidence="1">
    <location>
        <begin position="2330"/>
        <end position="2355"/>
    </location>
</feature>
<reference evidence="2" key="2">
    <citation type="submission" date="2025-08" db="UniProtKB">
        <authorList>
            <consortium name="Ensembl"/>
        </authorList>
    </citation>
    <scope>IDENTIFICATION</scope>
</reference>
<dbReference type="STRING" id="42514.ENSPNAP00000027071"/>
<reference evidence="2" key="3">
    <citation type="submission" date="2025-09" db="UniProtKB">
        <authorList>
            <consortium name="Ensembl"/>
        </authorList>
    </citation>
    <scope>IDENTIFICATION</scope>
</reference>
<feature type="compositionally biased region" description="Basic and acidic residues" evidence="1">
    <location>
        <begin position="2261"/>
        <end position="2272"/>
    </location>
</feature>
<dbReference type="InterPro" id="IPR057466">
    <property type="entry name" value="CFAP46_TPR"/>
</dbReference>
<dbReference type="InterPro" id="IPR011990">
    <property type="entry name" value="TPR-like_helical_dom_sf"/>
</dbReference>
<dbReference type="Ensembl" id="ENSPNAT00000003509.2">
    <property type="protein sequence ID" value="ENSPNAP00000027071.2"/>
    <property type="gene ID" value="ENSPNAG00000012504.2"/>
</dbReference>
<dbReference type="PANTHER" id="PTHR15977:SF15">
    <property type="entry name" value="CILIA- AND FLAGELLA-ASSOCIATED PROTEIN 46"/>
    <property type="match status" value="1"/>
</dbReference>
<organism evidence="2 3">
    <name type="scientific">Pygocentrus nattereri</name>
    <name type="common">Red-bellied piranha</name>
    <dbReference type="NCBI Taxonomy" id="42514"/>
    <lineage>
        <taxon>Eukaryota</taxon>
        <taxon>Metazoa</taxon>
        <taxon>Chordata</taxon>
        <taxon>Craniata</taxon>
        <taxon>Vertebrata</taxon>
        <taxon>Euteleostomi</taxon>
        <taxon>Actinopterygii</taxon>
        <taxon>Neopterygii</taxon>
        <taxon>Teleostei</taxon>
        <taxon>Ostariophysi</taxon>
        <taxon>Characiformes</taxon>
        <taxon>Characoidei</taxon>
        <taxon>Pygocentrus</taxon>
    </lineage>
</organism>
<dbReference type="OrthoDB" id="68437at2759"/>
<dbReference type="InterPro" id="IPR039586">
    <property type="entry name" value="CFAP46"/>
</dbReference>
<reference evidence="2 3" key="1">
    <citation type="submission" date="2020-10" db="EMBL/GenBank/DDBJ databases">
        <title>Pygocentrus nattereri (red-bellied piranha) genome, fPygNat1, primary haplotype.</title>
        <authorList>
            <person name="Myers G."/>
            <person name="Meyer A."/>
            <person name="Karagic N."/>
            <person name="Pippel M."/>
            <person name="Winkler S."/>
            <person name="Tracey A."/>
            <person name="Wood J."/>
            <person name="Formenti G."/>
            <person name="Howe K."/>
            <person name="Fedrigo O."/>
            <person name="Jarvis E.D."/>
        </authorList>
    </citation>
    <scope>NUCLEOTIDE SEQUENCE [LARGE SCALE GENOMIC DNA]</scope>
</reference>
<dbReference type="SMART" id="SM00028">
    <property type="entry name" value="TPR"/>
    <property type="match status" value="5"/>
</dbReference>
<feature type="region of interest" description="Disordered" evidence="1">
    <location>
        <begin position="1358"/>
        <end position="1394"/>
    </location>
</feature>
<sequence length="2603" mass="289846">MDLEIRHCLIKTQGKNDPVALKKAYAAIKDVVSGKTTSDAKCLLPELCVLCAEQALRLGCKEITEDCLMMYFESKPLPNQFLCRAYFCQAQLNSSSSVCTVEDMDKAVMYYLKAIEISKDNPRYHFLVFNASLLYFQTVRVFLRPGQRRHLVSSLTQVLSALEVVHEPDYAWRAELMLLLVECLVDAGKYKEAATFAKVTSDFIELHKPEMYPRIFSIQVRYNLIDASKTLKKTSPKLLVIYKMQKLKHMAEVSEGQNKSTELMEIFLLLTQSSQPQSPASHRSSHDLDESSPIPLADRTELLLELAFVSLQLKEHKIAEDCLKELEATDAATIAQRIMKECVECELALKKLNGHIEDYTKSSVEARLAIVGRLDTLLQRAIKEGDGQVTQCVCASQWNSCLPLLQTNLRRSIKRPLLALAHALEDINSMLLDMRCQVHAELAAIEEEEQRLEPALKHLHTALGLDEKGQYQQHLSSSLHLLQLHTSIYTTPTRPEDQAAMLIQQAKEGSGCEPAKKWHPMLITAGIALAPDSFQMVLDADSAVKVSGSSPQGQGHLEQLAAKAQQHMTCVQRVEGQLASLERGTDDRERMRLWASLVKAARKQELWDVCRTACRFCLLYDDGRWKNKRELMNEIKPVEGKHSDHGVAAVGLNQGGERDLLRLLSEVRFICAEATIHKLRSEGVELNGSPVLPIEGVARPPEDDHHWALYSDWIRELSAYATSNFLRGAELGAEIQEEWVVVNAAVYLWNYNSQLLATRGHGTLLATFSRLVELLKQTGHAGEVVLLVFLCDAVAKGIIQPWYETSGQIKQEQDSGKGGMQQQADKAKKGGGKISEKSGSTHFLTLEAATVQDIKKALEMCDYALRLCNGNEETVPIMVRKQLISTWVKTKRLLQQQIGQKLDTDDESKNEAVAAMSRVLVGVEMLLCNTNPRLMEFTVPSLGTLAQMASDCKWSDPVVELYVWFQLAHFAHQSQDHDLLMTCTQNALQLEKTAIHKAKVTACSLYSVRTVKEMLSSSACLRGLSMLHKSVGNSASYTAALGMLQSSISFAEQAGSWSLCGTAAKHYWNACLPLLTSPEQRRQLKEPLEHIVKALTNTYPRTGTEKREKETQTEPLTSALDTDNKAEDDLAVRAAMYNVLFHIYTDSGSWKSGLKILDRAIMEMPHSPQRLLLYKQRVLAKAKLGESIVLDMQRFKEEGEQACALMWHRVALCAKDTQQQLACYQNAISTLKSASSQWQKVDFLLEFGEWLYYSNFPVVDAQLQIQSAIDILLTATPNTSQSPETSGRPEGVIPVSYLSELREVWRLDGLVRAHTLLAFMESRVSPLHQQYMLLAYSSVLQIWQVSMESAQEVIKEERKNPAVIAPPTSAASTKKDKEKEKEKEKGKKSKESPLVEKRLRGSVSDIFLPSSPEEWAHFECPEEVRHAFRHDSGPYSINTHSIRVQSRTLFYLDVLVKELESISLTPLTLVPLHLAEVIAHDLSLSKSHSDLYRLRIVKTCCDLGLESSSPFRESLLSFACVPEDEQMVCRNAIALQRERNGYESESKIKTDELLPPHSGSTAAVDSVSRKRLGWCTVQELWLDKAALCLSMGLYQSARSLLAEAHLVAKGLGEKMSFARSYHLLAVLASQEQQHGQALALLKQAEEIGGDEDFWFHLTQSLLNTTANCAGEDMYIQVCQIVDRAISLLRSALEQRPNRAPVLHFYIASLQAKGAVLCRSTLRPACADRVKTVERLKSICDTLKHSAAALLQHGYRTPAAETTLEQANSLRMLAMLTSVKEEKQQHLLDALVLMQQAVSLQEEVLSHCLKLLPTECGRYSLPAVRVCVDFRLALVNLALLMLEMQCEEELLKVRLRSWKSSIERAVEDYILSNTDLNALEQDWLTVTQSLGQMALTQLSVINSLSLDCIETKARSIAMLGRCLRLIALQRDPLCTIPLWDGPVMVENREERKANEGDDDDEEEACMGRVDGSTIQNGESTAKSVELQTNRRAVQQKLAQASETLAQALSLALQHNFPHVLSQVCVDLIECYSQYDPAVCGQYLALLQSCVCCADMSSILHAACSDPGHSQLAALLGLQKTLQSSPQVLLSAIDHSLHSLSKGYQHLTINPNHLSLLGEMPPNLKILLLQHSQDGSVLYGAFYEKTKATESQKGKSMQIAAGGLACSRVAKARVHPSVLHQLQDQVQAFRHLAAQALLADSRNHICAIPEHCTQLDDSTDRELGLHLQAIVKEMNDYLDPVLSQFDFSCFSQRPPSISIGESARSKDKEERGTADKALPVGSPAEQGECVVLLADRMLLEMPLEALAVLQGDGISSVSRDFSLQVFHTRLQREQPVESDHKKETKGGKPAKGKGDQSKAIKVVPVNRILPLNTLPVDTHNFKYVVDPQNDGGDCEWSSPAERMRKTLEMYSQQFTPLWDGIIGSEHVCSPADLEPLLANCSSFIFYGTERFLSHISPARLVTLNLTECQMAILFDLVQNNTSMLRQSQQDVQKSKALLALEAPLQCVYLLTLCGVHSVMLNQWSSSAKTNAQNMEAIMENLLKKGLLSGQSVHTLRRSASVTERDVNALGQRVAMCPIDVDSVLGCGSPSSLNFIIYGLPNLVIT</sequence>
<feature type="region of interest" description="Disordered" evidence="1">
    <location>
        <begin position="810"/>
        <end position="835"/>
    </location>
</feature>
<evidence type="ECO:0008006" key="4">
    <source>
        <dbReference type="Google" id="ProtNLM"/>
    </source>
</evidence>
<feature type="region of interest" description="Disordered" evidence="1">
    <location>
        <begin position="2256"/>
        <end position="2279"/>
    </location>
</feature>
<proteinExistence type="predicted"/>
<dbReference type="Gene3D" id="1.25.40.10">
    <property type="entry name" value="Tetratricopeptide repeat domain"/>
    <property type="match status" value="2"/>
</dbReference>
<dbReference type="InterPro" id="IPR019734">
    <property type="entry name" value="TPR_rpt"/>
</dbReference>
<dbReference type="GeneTree" id="ENSGT00570000079216"/>
<dbReference type="Proteomes" id="UP001501920">
    <property type="component" value="Chromosome 5"/>
</dbReference>
<feature type="compositionally biased region" description="Basic and acidic residues" evidence="1">
    <location>
        <begin position="1373"/>
        <end position="1394"/>
    </location>
</feature>
<dbReference type="OMA" id="EEFWYNS"/>
<evidence type="ECO:0000313" key="3">
    <source>
        <dbReference type="Proteomes" id="UP001501920"/>
    </source>
</evidence>
<protein>
    <recommendedName>
        <fullName evidence="4">Cilia- and flagella-associated protein 46</fullName>
    </recommendedName>
</protein>
<dbReference type="GO" id="GO:0035082">
    <property type="term" value="P:axoneme assembly"/>
    <property type="evidence" value="ECO:0007669"/>
    <property type="project" value="InterPro"/>
</dbReference>
<dbReference type="PANTHER" id="PTHR15977">
    <property type="entry name" value="CILIA- AND FLAGELLA-ASSOCIATED PROTEIN 46"/>
    <property type="match status" value="1"/>
</dbReference>